<comment type="caution">
    <text evidence="2">The sequence shown here is derived from an EMBL/GenBank/DDBJ whole genome shotgun (WGS) entry which is preliminary data.</text>
</comment>
<feature type="domain" description="Transposase IS200-like" evidence="1">
    <location>
        <begin position="9"/>
        <end position="158"/>
    </location>
</feature>
<sequence length="213" mass="24762">MPSRREKLTTGSYYHIFNRSVEGITVFSSKSDYFRFISSVCFCSGFKGSFSFYFNGPYSDKSIYAAIGFSKMCSKNLRVDEKVKVIAYCIMPNHYHLLLSQSRDYGISDFTKSIQLGYSKYLNIRRQRFGALWCGAFKSIHVKDEEQLFKVSRYIHRNPAVSSKVSVSLQNLEDYKYSSYREYIGLDPYGICDPDEIIKGNFTPKEYRKFVTI</sequence>
<gene>
    <name evidence="2" type="ORF">CO058_01430</name>
</gene>
<dbReference type="Pfam" id="PF01797">
    <property type="entry name" value="Y1_Tnp"/>
    <property type="match status" value="1"/>
</dbReference>
<dbReference type="InterPro" id="IPR036515">
    <property type="entry name" value="Transposase_17_sf"/>
</dbReference>
<dbReference type="SUPFAM" id="SSF143422">
    <property type="entry name" value="Transposase IS200-like"/>
    <property type="match status" value="1"/>
</dbReference>
<dbReference type="AlphaFoldDB" id="A0A2M8EM59"/>
<reference evidence="3" key="1">
    <citation type="submission" date="2017-09" db="EMBL/GenBank/DDBJ databases">
        <title>Depth-based differentiation of microbial function through sediment-hosted aquifers and enrichment of novel symbionts in the deep terrestrial subsurface.</title>
        <authorList>
            <person name="Probst A.J."/>
            <person name="Ladd B."/>
            <person name="Jarett J.K."/>
            <person name="Geller-Mcgrath D.E."/>
            <person name="Sieber C.M.K."/>
            <person name="Emerson J.B."/>
            <person name="Anantharaman K."/>
            <person name="Thomas B.C."/>
            <person name="Malmstrom R."/>
            <person name="Stieglmeier M."/>
            <person name="Klingl A."/>
            <person name="Woyke T."/>
            <person name="Ryan C.M."/>
            <person name="Banfield J.F."/>
        </authorList>
    </citation>
    <scope>NUCLEOTIDE SEQUENCE [LARGE SCALE GENOMIC DNA]</scope>
</reference>
<evidence type="ECO:0000313" key="3">
    <source>
        <dbReference type="Proteomes" id="UP000229756"/>
    </source>
</evidence>
<dbReference type="SMART" id="SM01321">
    <property type="entry name" value="Y1_Tnp"/>
    <property type="match status" value="1"/>
</dbReference>
<dbReference type="InterPro" id="IPR002686">
    <property type="entry name" value="Transposase_17"/>
</dbReference>
<dbReference type="EMBL" id="PFSJ01000010">
    <property type="protein sequence ID" value="PJC23822.1"/>
    <property type="molecule type" value="Genomic_DNA"/>
</dbReference>
<dbReference type="PANTHER" id="PTHR34322:SF2">
    <property type="entry name" value="TRANSPOSASE IS200-LIKE DOMAIN-CONTAINING PROTEIN"/>
    <property type="match status" value="1"/>
</dbReference>
<dbReference type="GO" id="GO:0004803">
    <property type="term" value="F:transposase activity"/>
    <property type="evidence" value="ECO:0007669"/>
    <property type="project" value="InterPro"/>
</dbReference>
<evidence type="ECO:0000313" key="2">
    <source>
        <dbReference type="EMBL" id="PJC23822.1"/>
    </source>
</evidence>
<name>A0A2M8EM59_UNCKA</name>
<dbReference type="GO" id="GO:0006313">
    <property type="term" value="P:DNA transposition"/>
    <property type="evidence" value="ECO:0007669"/>
    <property type="project" value="InterPro"/>
</dbReference>
<dbReference type="Proteomes" id="UP000229756">
    <property type="component" value="Unassembled WGS sequence"/>
</dbReference>
<dbReference type="GO" id="GO:0003677">
    <property type="term" value="F:DNA binding"/>
    <property type="evidence" value="ECO:0007669"/>
    <property type="project" value="InterPro"/>
</dbReference>
<organism evidence="2 3">
    <name type="scientific">candidate division WWE3 bacterium CG_4_9_14_0_2_um_filter_35_11</name>
    <dbReference type="NCBI Taxonomy" id="1975077"/>
    <lineage>
        <taxon>Bacteria</taxon>
        <taxon>Katanobacteria</taxon>
    </lineage>
</organism>
<protein>
    <recommendedName>
        <fullName evidence="1">Transposase IS200-like domain-containing protein</fullName>
    </recommendedName>
</protein>
<accession>A0A2M8EM59</accession>
<dbReference type="PANTHER" id="PTHR34322">
    <property type="entry name" value="TRANSPOSASE, Y1_TNP DOMAIN-CONTAINING"/>
    <property type="match status" value="1"/>
</dbReference>
<evidence type="ECO:0000259" key="1">
    <source>
        <dbReference type="SMART" id="SM01321"/>
    </source>
</evidence>
<dbReference type="Gene3D" id="3.30.70.1290">
    <property type="entry name" value="Transposase IS200-like"/>
    <property type="match status" value="1"/>
</dbReference>
<proteinExistence type="predicted"/>